<evidence type="ECO:0000313" key="1">
    <source>
        <dbReference type="EMBL" id="KAI2382496.1"/>
    </source>
</evidence>
<gene>
    <name evidence="1" type="primary">GAS4</name>
    <name evidence="1" type="ORF">LOY88_005977</name>
</gene>
<protein>
    <submittedName>
        <fullName evidence="1">Glycolipid anchored surface protein 4</fullName>
    </submittedName>
</protein>
<sequence>MLSNRLPLIAAAGFALLSTVAAVAPIEVQGAQFVDSKSKDRFQILGVDYQPGGSSGYKPQSGQDPLTDADVCLRDAILLQRLGINTIRIYNVSPDFNHDKCMSIFNAAGIYLLLDVNTPEYGQHLNREDPASTYHKGYLKHIFSVVEAFKDYPNVLGFFGANEIINEKSAKEVPAYIRAVQRDLKEYIAKHSTRKIPVGYSAADVRDILEDTWQYTSCDAGDSSNSDFFGLNSYSWCGNSSYTTSGYDKLVAMFKNTPLPVFFSEYGCNEVKPRVFSEVQAIYGKEMTEAMCGGMVYEYTMEENEYGLVLLGNDKSAKLLVDYDNLMSQYKQLDVKQLKNLNPSTASNKPEKCKSSLIKASGFYNKFNIPKLPEGGKELLDNGVAGAKKGKLVSVDKTKMESKVTDKNGNAINGLELKVLKDDQSNVPGENTSGQAASTGPAGPKKTGAAAKSVAAGVAPVLAAVAAIFTLVA</sequence>
<proteinExistence type="predicted"/>
<dbReference type="EMBL" id="JALBCA010000121">
    <property type="protein sequence ID" value="KAI2382496.1"/>
    <property type="molecule type" value="Genomic_DNA"/>
</dbReference>
<reference evidence="1" key="1">
    <citation type="journal article" date="2022" name="bioRxiv">
        <title>Population genetic analysis of Ophidiomyces ophidiicola, the causative agent of snake fungal disease, indicates recent introductions to the USA.</title>
        <authorList>
            <person name="Ladner J.T."/>
            <person name="Palmer J.M."/>
            <person name="Ettinger C.L."/>
            <person name="Stajich J.E."/>
            <person name="Farrell T.M."/>
            <person name="Glorioso B.M."/>
            <person name="Lawson B."/>
            <person name="Price S.J."/>
            <person name="Stengle A.G."/>
            <person name="Grear D.A."/>
            <person name="Lorch J.M."/>
        </authorList>
    </citation>
    <scope>NUCLEOTIDE SEQUENCE</scope>
    <source>
        <strain evidence="1">NWHC 24266-5</strain>
    </source>
</reference>
<accession>A0ACB8UP54</accession>
<name>A0ACB8UP54_9EURO</name>
<comment type="caution">
    <text evidence="1">The sequence shown here is derived from an EMBL/GenBank/DDBJ whole genome shotgun (WGS) entry which is preliminary data.</text>
</comment>
<organism evidence="1">
    <name type="scientific">Ophidiomyces ophidiicola</name>
    <dbReference type="NCBI Taxonomy" id="1387563"/>
    <lineage>
        <taxon>Eukaryota</taxon>
        <taxon>Fungi</taxon>
        <taxon>Dikarya</taxon>
        <taxon>Ascomycota</taxon>
        <taxon>Pezizomycotina</taxon>
        <taxon>Eurotiomycetes</taxon>
        <taxon>Eurotiomycetidae</taxon>
        <taxon>Onygenales</taxon>
        <taxon>Onygenaceae</taxon>
        <taxon>Ophidiomyces</taxon>
    </lineage>
</organism>